<dbReference type="EMBL" id="CAJOAY010034187">
    <property type="protein sequence ID" value="CAF4443381.1"/>
    <property type="molecule type" value="Genomic_DNA"/>
</dbReference>
<evidence type="ECO:0000313" key="2">
    <source>
        <dbReference type="Proteomes" id="UP000663881"/>
    </source>
</evidence>
<organism evidence="1 2">
    <name type="scientific">Adineta steineri</name>
    <dbReference type="NCBI Taxonomy" id="433720"/>
    <lineage>
        <taxon>Eukaryota</taxon>
        <taxon>Metazoa</taxon>
        <taxon>Spiralia</taxon>
        <taxon>Gnathifera</taxon>
        <taxon>Rotifera</taxon>
        <taxon>Eurotatoria</taxon>
        <taxon>Bdelloidea</taxon>
        <taxon>Adinetida</taxon>
        <taxon>Adinetidae</taxon>
        <taxon>Adineta</taxon>
    </lineage>
</organism>
<evidence type="ECO:0000313" key="1">
    <source>
        <dbReference type="EMBL" id="CAF4443381.1"/>
    </source>
</evidence>
<reference evidence="1" key="1">
    <citation type="submission" date="2021-02" db="EMBL/GenBank/DDBJ databases">
        <authorList>
            <person name="Nowell W R."/>
        </authorList>
    </citation>
    <scope>NUCLEOTIDE SEQUENCE</scope>
</reference>
<feature type="non-terminal residue" evidence="1">
    <location>
        <position position="1"/>
    </location>
</feature>
<protein>
    <submittedName>
        <fullName evidence="1">Uncharacterized protein</fullName>
    </submittedName>
</protein>
<accession>A0A820RXG1</accession>
<name>A0A820RXG1_9BILA</name>
<dbReference type="AlphaFoldDB" id="A0A820RXG1"/>
<sequence length="29" mass="3365">FINKFITIKQAAKHALRSRSVNTKRISHV</sequence>
<comment type="caution">
    <text evidence="1">The sequence shown here is derived from an EMBL/GenBank/DDBJ whole genome shotgun (WGS) entry which is preliminary data.</text>
</comment>
<gene>
    <name evidence="1" type="ORF">OKA104_LOCUS53752</name>
</gene>
<dbReference type="Proteomes" id="UP000663881">
    <property type="component" value="Unassembled WGS sequence"/>
</dbReference>
<proteinExistence type="predicted"/>